<dbReference type="InterPro" id="IPR006104">
    <property type="entry name" value="Glyco_hydro_2_N"/>
</dbReference>
<dbReference type="EC" id="3.2.1.23" evidence="5 10"/>
<evidence type="ECO:0000256" key="3">
    <source>
        <dbReference type="ARBA" id="ARBA00007401"/>
    </source>
</evidence>
<dbReference type="InterPro" id="IPR008979">
    <property type="entry name" value="Galactose-bd-like_sf"/>
</dbReference>
<dbReference type="SUPFAM" id="SSF51445">
    <property type="entry name" value="(Trans)glycosidases"/>
    <property type="match status" value="1"/>
</dbReference>
<evidence type="ECO:0000259" key="11">
    <source>
        <dbReference type="SMART" id="SM01038"/>
    </source>
</evidence>
<dbReference type="InterPro" id="IPR004199">
    <property type="entry name" value="B-gal_small/dom_5"/>
</dbReference>
<keyword evidence="13" id="KW-1185">Reference proteome</keyword>
<dbReference type="SMART" id="SM01038">
    <property type="entry name" value="Bgal_small_N"/>
    <property type="match status" value="1"/>
</dbReference>
<dbReference type="GO" id="GO:0005990">
    <property type="term" value="P:lactose catabolic process"/>
    <property type="evidence" value="ECO:0007669"/>
    <property type="project" value="TreeGrafter"/>
</dbReference>
<comment type="subunit">
    <text evidence="4">Monomer.</text>
</comment>
<evidence type="ECO:0000313" key="12">
    <source>
        <dbReference type="EMBL" id="TFD95468.1"/>
    </source>
</evidence>
<dbReference type="SUPFAM" id="SSF49785">
    <property type="entry name" value="Galactose-binding domain-like"/>
    <property type="match status" value="1"/>
</dbReference>
<evidence type="ECO:0000256" key="8">
    <source>
        <dbReference type="ARBA" id="ARBA00023295"/>
    </source>
</evidence>
<dbReference type="Pfam" id="PF16353">
    <property type="entry name" value="LacZ_4"/>
    <property type="match status" value="1"/>
</dbReference>
<dbReference type="InterPro" id="IPR032312">
    <property type="entry name" value="LacZ_4"/>
</dbReference>
<dbReference type="PROSITE" id="PS00719">
    <property type="entry name" value="GLYCOSYL_HYDROL_F2_1"/>
    <property type="match status" value="1"/>
</dbReference>
<dbReference type="AlphaFoldDB" id="A0A4Y8L371"/>
<dbReference type="SUPFAM" id="SSF49303">
    <property type="entry name" value="beta-Galactosidase/glucuronidase domain"/>
    <property type="match status" value="2"/>
</dbReference>
<dbReference type="InterPro" id="IPR013783">
    <property type="entry name" value="Ig-like_fold"/>
</dbReference>
<organism evidence="12 13">
    <name type="scientific">Dysgonomonas capnocytophagoides</name>
    <dbReference type="NCBI Taxonomy" id="45254"/>
    <lineage>
        <taxon>Bacteria</taxon>
        <taxon>Pseudomonadati</taxon>
        <taxon>Bacteroidota</taxon>
        <taxon>Bacteroidia</taxon>
        <taxon>Bacteroidales</taxon>
        <taxon>Dysgonomonadaceae</taxon>
        <taxon>Dysgonomonas</taxon>
    </lineage>
</organism>
<dbReference type="Pfam" id="PF02929">
    <property type="entry name" value="Bgal_small_N"/>
    <property type="match status" value="1"/>
</dbReference>
<dbReference type="InterPro" id="IPR023230">
    <property type="entry name" value="Glyco_hydro_2_CS"/>
</dbReference>
<sequence>MKRYYTKYMYILILQILSVYTVFSQINKPDWENLSVLEINREPARAYFIPFANEKQALAGDKNQSPFYQSLNGNWKFHWVARPEERPADFFKTDFNDSNWKNITVPSNWEMQGYGTPIYVSAGYAFKIDPPRVTSEPKQDYTTYKERNPVGSYRRSFRLPEAWTNRQVFVRFEGVQSAFYIWINGKKVGYSQGSMSPSEFDITDYVQKGNNQIAVEVYRWSDGSYLEDQDMWRTSGIHRDVYLYSTSDVRISNFAVRTILDKDYKDASLQIKPELKSYKGNKLEGWNVEAELFDANNQPVFGKALQQDALPILNADNKAGVLNDRTPQRGRAKFAWLESKVSNPLMWTAETPNLYTLVISLKNEKDETIETIGCKIGFRSIEIKDGQVLINGNPIRLRGVNRHEHSPRSGRSISEEDMIKDIVLMKRANINAVRTSHYPNNPRWYELCDQYGLYVMDEADIEEHGLRGKLASDPMWNAAFMDRAIRMAERDKNHSSIIFWSMGNEAGYGANFASISAWLKDFDPTRPIHYEGAQDTPTDPKTVDVISRFYPRVQDEYLNPNIAEGEDKERAENARWERFLSIARDTVDNRPVLTSEYAHSMGNALGNFKEYWDEIYSNKRMLGGFIWDWVDQGLYKKDADGKEFLAYGGDFGDKPNLHAFCFNGIVFADRGLTPKYFEVKKVYQPMKVEVENINNSNIILKVTNRNHFVNLNEYDVKWFVIANGDTLKSGNTIFNIPYGKSKSISVQIGKYSTVNENDVYLRISFRLKENTLWAEKGYEIGFEQLQIKKGLPHSTNKSKPLKSVIKDGNKILTSGQGFDAIFDMQAATLSSLKYGGEEMLVSSPIFQGYRSPVDNDKGFGNWLAKDWKQQGLDSLQRVVNNCEVIQETSDFIKIKTTVSNLSKNGNIEHTAIWTIDGNGSIDIENSFTQKGQLPELPRLGIVMPLNQNLEQFEWYGHGPYENYSDRKESSPIGLYRSTVTDQYIPYPRPQDTGNKENVEWLKLTDKKGKGIQISCTSGSMSASALHFTASDFDNASHAYLLKPRKETILSLDAIMLGLGNSSCGPGVLKKYAIEKRTYNLNISIKPENK</sequence>
<evidence type="ECO:0000256" key="1">
    <source>
        <dbReference type="ARBA" id="ARBA00001412"/>
    </source>
</evidence>
<reference evidence="12 13" key="1">
    <citation type="submission" date="2019-03" db="EMBL/GenBank/DDBJ databases">
        <title>San Antonio Military Medical Center submission to MRSN (WRAIR), pending publication.</title>
        <authorList>
            <person name="Blyth D.M."/>
            <person name="Mccarthy S.L."/>
            <person name="Schall S.E."/>
            <person name="Stam J.A."/>
            <person name="Ong A.C."/>
            <person name="Mcgann P.T."/>
        </authorList>
    </citation>
    <scope>NUCLEOTIDE SEQUENCE [LARGE SCALE GENOMIC DNA]</scope>
    <source>
        <strain evidence="12 13">MRSN571793</strain>
    </source>
</reference>
<evidence type="ECO:0000256" key="6">
    <source>
        <dbReference type="ARBA" id="ARBA00022801"/>
    </source>
</evidence>
<dbReference type="InterPro" id="IPR017853">
    <property type="entry name" value="GH"/>
</dbReference>
<dbReference type="GO" id="GO:0009341">
    <property type="term" value="C:beta-galactosidase complex"/>
    <property type="evidence" value="ECO:0007669"/>
    <property type="project" value="InterPro"/>
</dbReference>
<dbReference type="Gene3D" id="2.60.120.260">
    <property type="entry name" value="Galactose-binding domain-like"/>
    <property type="match status" value="1"/>
</dbReference>
<dbReference type="GO" id="GO:0030246">
    <property type="term" value="F:carbohydrate binding"/>
    <property type="evidence" value="ECO:0007669"/>
    <property type="project" value="InterPro"/>
</dbReference>
<dbReference type="Pfam" id="PF00703">
    <property type="entry name" value="Glyco_hydro_2"/>
    <property type="match status" value="1"/>
</dbReference>
<feature type="domain" description="Beta galactosidase small chain/" evidence="11">
    <location>
        <begin position="811"/>
        <end position="1085"/>
    </location>
</feature>
<dbReference type="PRINTS" id="PR00132">
    <property type="entry name" value="GLHYDRLASE2"/>
</dbReference>
<gene>
    <name evidence="12" type="ORF">E2605_13430</name>
</gene>
<dbReference type="PANTHER" id="PTHR46323">
    <property type="entry name" value="BETA-GALACTOSIDASE"/>
    <property type="match status" value="1"/>
</dbReference>
<dbReference type="STRING" id="1121485.GCA_000426485_01510"/>
<evidence type="ECO:0000256" key="10">
    <source>
        <dbReference type="RuleBase" id="RU361154"/>
    </source>
</evidence>
<name>A0A4Y8L371_9BACT</name>
<proteinExistence type="inferred from homology"/>
<dbReference type="Proteomes" id="UP000297861">
    <property type="component" value="Unassembled WGS sequence"/>
</dbReference>
<dbReference type="InterPro" id="IPR014718">
    <property type="entry name" value="GH-type_carb-bd"/>
</dbReference>
<comment type="similarity">
    <text evidence="3 10">Belongs to the glycosyl hydrolase 2 family.</text>
</comment>
<dbReference type="OrthoDB" id="9801077at2"/>
<keyword evidence="6 10" id="KW-0378">Hydrolase</keyword>
<dbReference type="InterPro" id="IPR006101">
    <property type="entry name" value="Glyco_hydro_2"/>
</dbReference>
<keyword evidence="8 10" id="KW-0326">Glycosidase</keyword>
<dbReference type="InterPro" id="IPR011013">
    <property type="entry name" value="Gal_mutarotase_sf_dom"/>
</dbReference>
<dbReference type="InterPro" id="IPR050347">
    <property type="entry name" value="Bact_Beta-galactosidase"/>
</dbReference>
<dbReference type="Pfam" id="PF02837">
    <property type="entry name" value="Glyco_hydro_2_N"/>
    <property type="match status" value="1"/>
</dbReference>
<evidence type="ECO:0000256" key="2">
    <source>
        <dbReference type="ARBA" id="ARBA00001913"/>
    </source>
</evidence>
<dbReference type="Gene3D" id="2.70.98.10">
    <property type="match status" value="1"/>
</dbReference>
<accession>A0A4Y8L371</accession>
<evidence type="ECO:0000256" key="7">
    <source>
        <dbReference type="ARBA" id="ARBA00022837"/>
    </source>
</evidence>
<dbReference type="InterPro" id="IPR036156">
    <property type="entry name" value="Beta-gal/glucu_dom_sf"/>
</dbReference>
<dbReference type="Gene3D" id="3.20.20.80">
    <property type="entry name" value="Glycosidases"/>
    <property type="match status" value="1"/>
</dbReference>
<dbReference type="SUPFAM" id="SSF74650">
    <property type="entry name" value="Galactose mutarotase-like"/>
    <property type="match status" value="1"/>
</dbReference>
<evidence type="ECO:0000256" key="9">
    <source>
        <dbReference type="ARBA" id="ARBA00032230"/>
    </source>
</evidence>
<dbReference type="PANTHER" id="PTHR46323:SF2">
    <property type="entry name" value="BETA-GALACTOSIDASE"/>
    <property type="match status" value="1"/>
</dbReference>
<dbReference type="GO" id="GO:0004565">
    <property type="term" value="F:beta-galactosidase activity"/>
    <property type="evidence" value="ECO:0007669"/>
    <property type="project" value="UniProtKB-EC"/>
</dbReference>
<dbReference type="InterPro" id="IPR006103">
    <property type="entry name" value="Glyco_hydro_2_cat"/>
</dbReference>
<dbReference type="Pfam" id="PF02836">
    <property type="entry name" value="Glyco_hydro_2_C"/>
    <property type="match status" value="1"/>
</dbReference>
<dbReference type="PROSITE" id="PS00608">
    <property type="entry name" value="GLYCOSYL_HYDROL_F2_2"/>
    <property type="match status" value="1"/>
</dbReference>
<dbReference type="Gene3D" id="2.60.40.10">
    <property type="entry name" value="Immunoglobulins"/>
    <property type="match status" value="2"/>
</dbReference>
<comment type="cofactor">
    <cofactor evidence="2">
        <name>Ca(2+)</name>
        <dbReference type="ChEBI" id="CHEBI:29108"/>
    </cofactor>
</comment>
<comment type="caution">
    <text evidence="12">The sequence shown here is derived from an EMBL/GenBank/DDBJ whole genome shotgun (WGS) entry which is preliminary data.</text>
</comment>
<dbReference type="FunFam" id="3.20.20.80:FF:000123">
    <property type="entry name" value="Beta-galactosidase"/>
    <property type="match status" value="1"/>
</dbReference>
<dbReference type="RefSeq" id="WP_134436893.1">
    <property type="nucleotide sequence ID" value="NZ_SOML01000008.1"/>
</dbReference>
<dbReference type="EMBL" id="SOML01000008">
    <property type="protein sequence ID" value="TFD95468.1"/>
    <property type="molecule type" value="Genomic_DNA"/>
</dbReference>
<dbReference type="InterPro" id="IPR023232">
    <property type="entry name" value="Glyco_hydro_2_AS"/>
</dbReference>
<dbReference type="InterPro" id="IPR006102">
    <property type="entry name" value="Ig-like_GH2"/>
</dbReference>
<evidence type="ECO:0000256" key="4">
    <source>
        <dbReference type="ARBA" id="ARBA00011245"/>
    </source>
</evidence>
<evidence type="ECO:0000256" key="5">
    <source>
        <dbReference type="ARBA" id="ARBA00012756"/>
    </source>
</evidence>
<keyword evidence="7" id="KW-0106">Calcium</keyword>
<comment type="catalytic activity">
    <reaction evidence="1 10">
        <text>Hydrolysis of terminal non-reducing beta-D-galactose residues in beta-D-galactosides.</text>
        <dbReference type="EC" id="3.2.1.23"/>
    </reaction>
</comment>
<protein>
    <recommendedName>
        <fullName evidence="5 10">Beta-galactosidase</fullName>
        <ecNumber evidence="5 10">3.2.1.23</ecNumber>
    </recommendedName>
    <alternativeName>
        <fullName evidence="9 10">Lactase</fullName>
    </alternativeName>
</protein>
<evidence type="ECO:0000313" key="13">
    <source>
        <dbReference type="Proteomes" id="UP000297861"/>
    </source>
</evidence>